<protein>
    <submittedName>
        <fullName evidence="2">Uncharacterized protein</fullName>
    </submittedName>
</protein>
<evidence type="ECO:0000313" key="2">
    <source>
        <dbReference type="EMBL" id="GIU48908.1"/>
    </source>
</evidence>
<keyword evidence="3" id="KW-1185">Reference proteome</keyword>
<dbReference type="RefSeq" id="WP_220782109.1">
    <property type="nucleotide sequence ID" value="NZ_BPEY01000062.1"/>
</dbReference>
<evidence type="ECO:0000256" key="1">
    <source>
        <dbReference type="SAM" id="MobiDB-lite"/>
    </source>
</evidence>
<sequence>MSKAASWALKAINNNHGQELGEATAPNSLPSEMKKKPGRKPSKVERTNRMIRISDLQNQNIDTLADQLKHLNITDGKRGRSEAIELAIHITRVALHSNEHKSWAIGILKEFQGSEELEAQKRYT</sequence>
<dbReference type="Proteomes" id="UP000887104">
    <property type="component" value="Unassembled WGS sequence"/>
</dbReference>
<proteinExistence type="predicted"/>
<dbReference type="EMBL" id="BPEY01000062">
    <property type="protein sequence ID" value="GIU48908.1"/>
    <property type="molecule type" value="Genomic_DNA"/>
</dbReference>
<evidence type="ECO:0000313" key="3">
    <source>
        <dbReference type="Proteomes" id="UP000887104"/>
    </source>
</evidence>
<name>A0ABQ4PLN8_9GAMM</name>
<reference evidence="2" key="1">
    <citation type="submission" date="2021-05" db="EMBL/GenBank/DDBJ databases">
        <title>Molecular characterization for Shewanella algae harboring chromosomal blaOXA-55-like strains isolated from clinical and environment sample.</title>
        <authorList>
            <person name="Ohama Y."/>
            <person name="Aoki K."/>
            <person name="Harada S."/>
            <person name="Moriya K."/>
            <person name="Ishii Y."/>
            <person name="Tateda K."/>
        </authorList>
    </citation>
    <scope>NUCLEOTIDE SEQUENCE</scope>
    <source>
        <strain evidence="2">JCM 11563</strain>
    </source>
</reference>
<organism evidence="2 3">
    <name type="scientific">Shewanella sairae</name>
    <dbReference type="NCBI Taxonomy" id="190310"/>
    <lineage>
        <taxon>Bacteria</taxon>
        <taxon>Pseudomonadati</taxon>
        <taxon>Pseudomonadota</taxon>
        <taxon>Gammaproteobacteria</taxon>
        <taxon>Alteromonadales</taxon>
        <taxon>Shewanellaceae</taxon>
        <taxon>Shewanella</taxon>
    </lineage>
</organism>
<gene>
    <name evidence="2" type="ORF">TUM4438_31370</name>
</gene>
<feature type="region of interest" description="Disordered" evidence="1">
    <location>
        <begin position="1"/>
        <end position="45"/>
    </location>
</feature>
<comment type="caution">
    <text evidence="2">The sequence shown here is derived from an EMBL/GenBank/DDBJ whole genome shotgun (WGS) entry which is preliminary data.</text>
</comment>
<accession>A0ABQ4PLN8</accession>